<keyword evidence="2" id="KW-0479">Metal-binding</keyword>
<dbReference type="SMART" id="SM01117">
    <property type="entry name" value="Cyt-b5"/>
    <property type="match status" value="2"/>
</dbReference>
<name>A0A484FP20_COLOR</name>
<dbReference type="Pfam" id="PF00173">
    <property type="entry name" value="Cyt-b5"/>
    <property type="match status" value="1"/>
</dbReference>
<feature type="region of interest" description="Disordered" evidence="5">
    <location>
        <begin position="1328"/>
        <end position="1436"/>
    </location>
</feature>
<keyword evidence="8" id="KW-1185">Reference proteome</keyword>
<sequence>MPDNDPCSQWALRYATDKNEPKLGHGMGTRSWMDPVLPGMDPVTFVEDDPGMFSTPSMAELDDLFLSENHQQRLMSGCKTWEAAILAQADTYATIEEGIPDELVVDESKWLKLWQRDRWRVDYTEHPEDASGQKFIWSPFNDVIWAELSKVIQLADNILRESLKGRWLQTMYADDGIISEMAILLFGEPGQNSRLIWRFAQDPKQFHTPADLISQLFNNPDFYRRIVWLLVDKDAIMSTGSVFADSMPLGSTIRHRQQQPGPLRQPCSASISINVVFLKTLLSGLATDRSKRLAAVTLACTMVHELMHALNNFLLGDPVHVARLGDPRDPNGNSVREIFDVGQNWAEAGHSFEEDVFGGSIYGLENQGNYRTSTGAALIGQLAKQPRPTRGRWSREFCNVPYNSVVDFTIWPIPGIWSRSMASHDFWQRAVAKFGAQALKAPKILVSESSTEQLDASDYQYPVATSRQNVLRWDPAYSPAPHHVETMKSVARTFTAKQLEYSRKRPWAFDRFAMWQMTPWSWGHFRTFLYEATNIHFVRRGKWDEYHACYIMNTFMWPLQLGNVPPQGSITPQWRMLSQSAPVAWFWRAVGCLMWAAMPARQYAERVQQQARPSAPFDHWVIHPNATFIDQDERTLTLQAMACVFKARWQWPAFDLLQRHNVNGWLPTDVRMVRKMRLTKAVQAFAHYKSICKVPAGLESAFSQACAAMEVNIENDHASNYTSWLDFTFNMPEYPGVWEDGTLSKAWDNRFWAMKEWKGHLRNIPDDEKVVERYWGPDAISATQTAPAWANTGVAGRAAPPGEPFRRHEIRYYTVAELYDLERRLDEPLVLVRDGIDLNVHRLSEVQATVGNDNAESATVATQRSYYGLELTPQAAERFRDCDPFAIPLGKVVKALRQAEVSFGSGRNGQPRWILLGRNVYDITHLVCRDDQRLFDLLQKGSGGNPSESLAAEGYDVADVIKSLEPWRVGILPPQFPKNTLDFSTLQIYTPRTLRRHEFKRTSMRVSIANKVYDITEYADSHPGGLRMLEEHAGEDVTQLFQRYHHSNNLGSILDDMEELWVGNLVASRAEKSPSEVNGASRLIGKNEIRLREIIYSVEGLENSHSILVAELKPYLGTDATDKLIVEQDDGPLMQLARMKNYAVAMVELPEPILPEMSVDELRRHNGIVSEDQTWRNAAYTAFNDVVYDVTEVYEYAMDNPNLRGLGDFIGYQVTEGRLGAYLEARYSHRAVAKFVRQPTRRDKDTQLWDARRQLPGPIRIPKWDVQPRQKPPPADDAIAPYPEARDIAMLDAREFGPGKPEVFPPEPSHEDREKIMLGLHGDAGYESYLGEASRGTSRRQPQRDTHRRSEERSRGSEVATAVGSSSSGNRPGVLRGSVPQDEGVIHMSVCGGGRHEGDAIMDMSEMTGDAVPTTPSPKRKFTFEGDDSAKKRRTR</sequence>
<dbReference type="PANTHER" id="PTHR19359">
    <property type="entry name" value="CYTOCHROME B5"/>
    <property type="match status" value="1"/>
</dbReference>
<evidence type="ECO:0000256" key="1">
    <source>
        <dbReference type="ARBA" id="ARBA00022617"/>
    </source>
</evidence>
<gene>
    <name evidence="7" type="ORF">Cob_v007122</name>
</gene>
<reference evidence="8" key="1">
    <citation type="journal article" date="2013" name="New Phytol.">
        <title>Comparative genomic and transcriptomic analyses reveal the hemibiotrophic stage shift of Colletotrichum fungi.</title>
        <authorList>
            <person name="Gan P."/>
            <person name="Ikeda K."/>
            <person name="Irieda H."/>
            <person name="Narusaka M."/>
            <person name="O'Connell R.J."/>
            <person name="Narusaka Y."/>
            <person name="Takano Y."/>
            <person name="Kubo Y."/>
            <person name="Shirasu K."/>
        </authorList>
    </citation>
    <scope>NUCLEOTIDE SEQUENCE [LARGE SCALE GENOMIC DNA]</scope>
    <source>
        <strain evidence="8">104-T / ATCC 96160 / CBS 514.97 / LARS 414 / MAFF 240422</strain>
    </source>
</reference>
<accession>A0A484FP20</accession>
<dbReference type="Proteomes" id="UP000014480">
    <property type="component" value="Unassembled WGS sequence"/>
</dbReference>
<dbReference type="GO" id="GO:0046872">
    <property type="term" value="F:metal ion binding"/>
    <property type="evidence" value="ECO:0007669"/>
    <property type="project" value="UniProtKB-KW"/>
</dbReference>
<comment type="similarity">
    <text evidence="4">Belongs to the cytochrome b5 family.</text>
</comment>
<comment type="caution">
    <text evidence="7">The sequence shown here is derived from an EMBL/GenBank/DDBJ whole genome shotgun (WGS) entry which is preliminary data.</text>
</comment>
<evidence type="ECO:0000256" key="4">
    <source>
        <dbReference type="ARBA" id="ARBA00038168"/>
    </source>
</evidence>
<dbReference type="OrthoDB" id="10254945at2759"/>
<evidence type="ECO:0000256" key="2">
    <source>
        <dbReference type="ARBA" id="ARBA00022723"/>
    </source>
</evidence>
<dbReference type="Gene3D" id="3.10.120.10">
    <property type="entry name" value="Cytochrome b5-like heme/steroid binding domain"/>
    <property type="match status" value="1"/>
</dbReference>
<keyword evidence="3" id="KW-0408">Iron</keyword>
<evidence type="ECO:0000256" key="5">
    <source>
        <dbReference type="SAM" id="MobiDB-lite"/>
    </source>
</evidence>
<dbReference type="InterPro" id="IPR001199">
    <property type="entry name" value="Cyt_B5-like_heme/steroid-bd"/>
</dbReference>
<dbReference type="EMBL" id="AMCV02000018">
    <property type="protein sequence ID" value="TDZ20040.1"/>
    <property type="molecule type" value="Genomic_DNA"/>
</dbReference>
<dbReference type="GO" id="GO:0016020">
    <property type="term" value="C:membrane"/>
    <property type="evidence" value="ECO:0007669"/>
    <property type="project" value="TreeGrafter"/>
</dbReference>
<keyword evidence="1" id="KW-0349">Heme</keyword>
<feature type="domain" description="Cytochrome b5 heme-binding" evidence="6">
    <location>
        <begin position="986"/>
        <end position="1066"/>
    </location>
</feature>
<feature type="compositionally biased region" description="Basic and acidic residues" evidence="5">
    <location>
        <begin position="1342"/>
        <end position="1356"/>
    </location>
</feature>
<evidence type="ECO:0000259" key="6">
    <source>
        <dbReference type="PROSITE" id="PS50255"/>
    </source>
</evidence>
<evidence type="ECO:0000313" key="7">
    <source>
        <dbReference type="EMBL" id="TDZ20040.1"/>
    </source>
</evidence>
<dbReference type="InterPro" id="IPR050668">
    <property type="entry name" value="Cytochrome_b5"/>
</dbReference>
<proteinExistence type="inferred from homology"/>
<dbReference type="InterPro" id="IPR036400">
    <property type="entry name" value="Cyt_B5-like_heme/steroid_sf"/>
</dbReference>
<organism evidence="7 8">
    <name type="scientific">Colletotrichum orbiculare (strain 104-T / ATCC 96160 / CBS 514.97 / LARS 414 / MAFF 240422)</name>
    <name type="common">Cucumber anthracnose fungus</name>
    <name type="synonym">Colletotrichum lagenarium</name>
    <dbReference type="NCBI Taxonomy" id="1213857"/>
    <lineage>
        <taxon>Eukaryota</taxon>
        <taxon>Fungi</taxon>
        <taxon>Dikarya</taxon>
        <taxon>Ascomycota</taxon>
        <taxon>Pezizomycotina</taxon>
        <taxon>Sordariomycetes</taxon>
        <taxon>Hypocreomycetidae</taxon>
        <taxon>Glomerellales</taxon>
        <taxon>Glomerellaceae</taxon>
        <taxon>Colletotrichum</taxon>
        <taxon>Colletotrichum orbiculare species complex</taxon>
    </lineage>
</organism>
<evidence type="ECO:0000256" key="3">
    <source>
        <dbReference type="ARBA" id="ARBA00023004"/>
    </source>
</evidence>
<dbReference type="PROSITE" id="PS50255">
    <property type="entry name" value="CYTOCHROME_B5_2"/>
    <property type="match status" value="1"/>
</dbReference>
<protein>
    <submittedName>
        <fullName evidence="7">Cytochrome b5 1</fullName>
    </submittedName>
</protein>
<dbReference type="STRING" id="1213857.A0A484FP20"/>
<feature type="region of interest" description="Disordered" evidence="5">
    <location>
        <begin position="1259"/>
        <end position="1281"/>
    </location>
</feature>
<evidence type="ECO:0000313" key="8">
    <source>
        <dbReference type="Proteomes" id="UP000014480"/>
    </source>
</evidence>
<dbReference type="SUPFAM" id="SSF55856">
    <property type="entry name" value="Cytochrome b5-like heme/steroid binding domain"/>
    <property type="match status" value="1"/>
</dbReference>
<reference evidence="8" key="2">
    <citation type="journal article" date="2019" name="Mol. Plant Microbe Interact.">
        <title>Genome sequence resources for four phytopathogenic fungi from the Colletotrichum orbiculare species complex.</title>
        <authorList>
            <person name="Gan P."/>
            <person name="Tsushima A."/>
            <person name="Narusaka M."/>
            <person name="Narusaka Y."/>
            <person name="Takano Y."/>
            <person name="Kubo Y."/>
            <person name="Shirasu K."/>
        </authorList>
    </citation>
    <scope>GENOME REANNOTATION</scope>
    <source>
        <strain evidence="8">104-T / ATCC 96160 / CBS 514.97 / LARS 414 / MAFF 240422</strain>
    </source>
</reference>
<dbReference type="GO" id="GO:0020037">
    <property type="term" value="F:heme binding"/>
    <property type="evidence" value="ECO:0007669"/>
    <property type="project" value="TreeGrafter"/>
</dbReference>